<dbReference type="OrthoDB" id="194443at2759"/>
<sequence>MVLNVPYATNLVTLIVRPDKTCILDPKVFLGYYSNFFESTIYGGFEESVKEEVHLPEEKEATVLTFIKWLYTGHVACHEILGSGESDETDTTLEQLWLFSDRFLAPKFFNDVLTELSLYLFTGVGSNLRCYVKDKICLEGPLHKMCGFTSGPWYEKWMAVLAKGGDFVTDCVAVGFAHYQDGEEGRPFTLEKAKGYFQKVEKVSPQEWLSKRQISWGQLHVLSSLDHGSNLEDYRGMKDTRITMFLRTRLKDGRMNRCTKSSECGTDTDSRETIM</sequence>
<organism evidence="2 3">
    <name type="scientific">Cudoniella acicularis</name>
    <dbReference type="NCBI Taxonomy" id="354080"/>
    <lineage>
        <taxon>Eukaryota</taxon>
        <taxon>Fungi</taxon>
        <taxon>Dikarya</taxon>
        <taxon>Ascomycota</taxon>
        <taxon>Pezizomycotina</taxon>
        <taxon>Leotiomycetes</taxon>
        <taxon>Helotiales</taxon>
        <taxon>Tricladiaceae</taxon>
        <taxon>Cudoniella</taxon>
    </lineage>
</organism>
<dbReference type="PROSITE" id="PS50097">
    <property type="entry name" value="BTB"/>
    <property type="match status" value="1"/>
</dbReference>
<evidence type="ECO:0000313" key="2">
    <source>
        <dbReference type="EMBL" id="KAF4624070.1"/>
    </source>
</evidence>
<dbReference type="Proteomes" id="UP000566819">
    <property type="component" value="Unassembled WGS sequence"/>
</dbReference>
<dbReference type="InterPro" id="IPR011333">
    <property type="entry name" value="SKP1/BTB/POZ_sf"/>
</dbReference>
<keyword evidence="3" id="KW-1185">Reference proteome</keyword>
<accession>A0A8H4R8F0</accession>
<gene>
    <name evidence="2" type="ORF">G7Y89_g14103</name>
</gene>
<dbReference type="CDD" id="cd18186">
    <property type="entry name" value="BTB_POZ_ZBTB_KLHL-like"/>
    <property type="match status" value="1"/>
</dbReference>
<dbReference type="SUPFAM" id="SSF54695">
    <property type="entry name" value="POZ domain"/>
    <property type="match status" value="1"/>
</dbReference>
<proteinExistence type="predicted"/>
<feature type="domain" description="BTB" evidence="1">
    <location>
        <begin position="10"/>
        <end position="79"/>
    </location>
</feature>
<dbReference type="EMBL" id="JAAMPI010001781">
    <property type="protein sequence ID" value="KAF4624070.1"/>
    <property type="molecule type" value="Genomic_DNA"/>
</dbReference>
<dbReference type="InterPro" id="IPR000210">
    <property type="entry name" value="BTB/POZ_dom"/>
</dbReference>
<evidence type="ECO:0000313" key="3">
    <source>
        <dbReference type="Proteomes" id="UP000566819"/>
    </source>
</evidence>
<dbReference type="AlphaFoldDB" id="A0A8H4R8F0"/>
<dbReference type="Gene3D" id="3.30.710.10">
    <property type="entry name" value="Potassium Channel Kv1.1, Chain A"/>
    <property type="match status" value="1"/>
</dbReference>
<protein>
    <recommendedName>
        <fullName evidence="1">BTB domain-containing protein</fullName>
    </recommendedName>
</protein>
<reference evidence="2 3" key="1">
    <citation type="submission" date="2020-03" db="EMBL/GenBank/DDBJ databases">
        <title>Draft Genome Sequence of Cudoniella acicularis.</title>
        <authorList>
            <person name="Buettner E."/>
            <person name="Kellner H."/>
        </authorList>
    </citation>
    <scope>NUCLEOTIDE SEQUENCE [LARGE SCALE GENOMIC DNA]</scope>
    <source>
        <strain evidence="2 3">DSM 108380</strain>
    </source>
</reference>
<evidence type="ECO:0000259" key="1">
    <source>
        <dbReference type="PROSITE" id="PS50097"/>
    </source>
</evidence>
<name>A0A8H4R8F0_9HELO</name>
<comment type="caution">
    <text evidence="2">The sequence shown here is derived from an EMBL/GenBank/DDBJ whole genome shotgun (WGS) entry which is preliminary data.</text>
</comment>